<evidence type="ECO:0000256" key="1">
    <source>
        <dbReference type="ARBA" id="ARBA00004651"/>
    </source>
</evidence>
<dbReference type="InterPro" id="IPR003594">
    <property type="entry name" value="HATPase_dom"/>
</dbReference>
<reference evidence="13" key="1">
    <citation type="journal article" date="2019" name="Int. J. Syst. Evol. Microbiol.">
        <title>The Global Catalogue of Microorganisms (GCM) 10K type strain sequencing project: providing services to taxonomists for standard genome sequencing and annotation.</title>
        <authorList>
            <consortium name="The Broad Institute Genomics Platform"/>
            <consortium name="The Broad Institute Genome Sequencing Center for Infectious Disease"/>
            <person name="Wu L."/>
            <person name="Ma J."/>
        </authorList>
    </citation>
    <scope>NUCLEOTIDE SEQUENCE [LARGE SCALE GENOMIC DNA]</scope>
    <source>
        <strain evidence="13">NBRC 111980</strain>
    </source>
</reference>
<protein>
    <submittedName>
        <fullName evidence="12">IcfG protein</fullName>
    </submittedName>
</protein>
<evidence type="ECO:0000256" key="3">
    <source>
        <dbReference type="ARBA" id="ARBA00022553"/>
    </source>
</evidence>
<dbReference type="Gene3D" id="3.30.565.10">
    <property type="entry name" value="Histidine kinase-like ATPase, C-terminal domain"/>
    <property type="match status" value="1"/>
</dbReference>
<dbReference type="EMBL" id="BSOB01000051">
    <property type="protein sequence ID" value="GLQ94966.1"/>
    <property type="molecule type" value="Genomic_DNA"/>
</dbReference>
<feature type="domain" description="HAMP" evidence="11">
    <location>
        <begin position="314"/>
        <end position="367"/>
    </location>
</feature>
<dbReference type="SUPFAM" id="SSF81606">
    <property type="entry name" value="PP2C-like"/>
    <property type="match status" value="1"/>
</dbReference>
<dbReference type="Gene3D" id="3.60.40.10">
    <property type="entry name" value="PPM-type phosphatase domain"/>
    <property type="match status" value="1"/>
</dbReference>
<dbReference type="SMART" id="SM00304">
    <property type="entry name" value="HAMP"/>
    <property type="match status" value="1"/>
</dbReference>
<dbReference type="CDD" id="cd16936">
    <property type="entry name" value="HATPase_RsbW-like"/>
    <property type="match status" value="1"/>
</dbReference>
<name>A0ABQ5XU13_9GAMM</name>
<dbReference type="Gene3D" id="6.10.340.10">
    <property type="match status" value="1"/>
</dbReference>
<keyword evidence="6" id="KW-0418">Kinase</keyword>
<evidence type="ECO:0000256" key="4">
    <source>
        <dbReference type="ARBA" id="ARBA00022679"/>
    </source>
</evidence>
<keyword evidence="7" id="KW-0378">Hydrolase</keyword>
<evidence type="ECO:0000313" key="13">
    <source>
        <dbReference type="Proteomes" id="UP001156670"/>
    </source>
</evidence>
<dbReference type="InterPro" id="IPR003660">
    <property type="entry name" value="HAMP_dom"/>
</dbReference>
<evidence type="ECO:0000256" key="9">
    <source>
        <dbReference type="ARBA" id="ARBA00023136"/>
    </source>
</evidence>
<comment type="subcellular location">
    <subcellularLocation>
        <location evidence="1">Cell membrane</location>
        <topology evidence="1">Multi-pass membrane protein</topology>
    </subcellularLocation>
</comment>
<dbReference type="Pfam" id="PF02743">
    <property type="entry name" value="dCache_1"/>
    <property type="match status" value="1"/>
</dbReference>
<evidence type="ECO:0000259" key="11">
    <source>
        <dbReference type="PROSITE" id="PS50885"/>
    </source>
</evidence>
<keyword evidence="8 10" id="KW-1133">Transmembrane helix</keyword>
<dbReference type="InterPro" id="IPR052016">
    <property type="entry name" value="Bact_Sigma-Reg"/>
</dbReference>
<dbReference type="Pfam" id="PF13581">
    <property type="entry name" value="HATPase_c_2"/>
    <property type="match status" value="1"/>
</dbReference>
<evidence type="ECO:0000313" key="12">
    <source>
        <dbReference type="EMBL" id="GLQ94966.1"/>
    </source>
</evidence>
<dbReference type="SUPFAM" id="SSF158472">
    <property type="entry name" value="HAMP domain-like"/>
    <property type="match status" value="1"/>
</dbReference>
<organism evidence="12 13">
    <name type="scientific">Dyella acidisoli</name>
    <dbReference type="NCBI Taxonomy" id="1867834"/>
    <lineage>
        <taxon>Bacteria</taxon>
        <taxon>Pseudomonadati</taxon>
        <taxon>Pseudomonadota</taxon>
        <taxon>Gammaproteobacteria</taxon>
        <taxon>Lysobacterales</taxon>
        <taxon>Rhodanobacteraceae</taxon>
        <taxon>Dyella</taxon>
    </lineage>
</organism>
<dbReference type="InterPro" id="IPR036457">
    <property type="entry name" value="PPM-type-like_dom_sf"/>
</dbReference>
<evidence type="ECO:0000256" key="7">
    <source>
        <dbReference type="ARBA" id="ARBA00022801"/>
    </source>
</evidence>
<dbReference type="Pfam" id="PF00672">
    <property type="entry name" value="HAMP"/>
    <property type="match status" value="1"/>
</dbReference>
<keyword evidence="5 10" id="KW-0812">Transmembrane</keyword>
<keyword evidence="13" id="KW-1185">Reference proteome</keyword>
<dbReference type="PANTHER" id="PTHR43156:SF2">
    <property type="entry name" value="STAGE II SPORULATION PROTEIN E"/>
    <property type="match status" value="1"/>
</dbReference>
<keyword evidence="2" id="KW-1003">Cell membrane</keyword>
<evidence type="ECO:0000256" key="6">
    <source>
        <dbReference type="ARBA" id="ARBA00022777"/>
    </source>
</evidence>
<dbReference type="RefSeq" id="WP_284322655.1">
    <property type="nucleotide sequence ID" value="NZ_BSOB01000051.1"/>
</dbReference>
<dbReference type="PANTHER" id="PTHR43156">
    <property type="entry name" value="STAGE II SPORULATION PROTEIN E-RELATED"/>
    <property type="match status" value="1"/>
</dbReference>
<dbReference type="CDD" id="cd06225">
    <property type="entry name" value="HAMP"/>
    <property type="match status" value="1"/>
</dbReference>
<feature type="transmembrane region" description="Helical" evidence="10">
    <location>
        <begin position="12"/>
        <end position="33"/>
    </location>
</feature>
<evidence type="ECO:0000256" key="2">
    <source>
        <dbReference type="ARBA" id="ARBA00022475"/>
    </source>
</evidence>
<dbReference type="CDD" id="cd12913">
    <property type="entry name" value="PDC1_MCP_like"/>
    <property type="match status" value="1"/>
</dbReference>
<feature type="transmembrane region" description="Helical" evidence="10">
    <location>
        <begin position="290"/>
        <end position="313"/>
    </location>
</feature>
<proteinExistence type="predicted"/>
<dbReference type="InterPro" id="IPR033479">
    <property type="entry name" value="dCache_1"/>
</dbReference>
<keyword evidence="3" id="KW-0597">Phosphoprotein</keyword>
<dbReference type="Proteomes" id="UP001156670">
    <property type="component" value="Unassembled WGS sequence"/>
</dbReference>
<keyword evidence="4" id="KW-0808">Transferase</keyword>
<keyword evidence="9 10" id="KW-0472">Membrane</keyword>
<dbReference type="Pfam" id="PF07228">
    <property type="entry name" value="SpoIIE"/>
    <property type="match status" value="1"/>
</dbReference>
<dbReference type="InterPro" id="IPR001932">
    <property type="entry name" value="PPM-type_phosphatase-like_dom"/>
</dbReference>
<accession>A0ABQ5XU13</accession>
<evidence type="ECO:0000256" key="8">
    <source>
        <dbReference type="ARBA" id="ARBA00022989"/>
    </source>
</evidence>
<evidence type="ECO:0000256" key="5">
    <source>
        <dbReference type="ARBA" id="ARBA00022692"/>
    </source>
</evidence>
<gene>
    <name evidence="12" type="primary">icfG</name>
    <name evidence="12" type="ORF">GCM10007901_39190</name>
</gene>
<dbReference type="Gene3D" id="3.30.450.20">
    <property type="entry name" value="PAS domain"/>
    <property type="match status" value="1"/>
</dbReference>
<dbReference type="InterPro" id="IPR036890">
    <property type="entry name" value="HATPase_C_sf"/>
</dbReference>
<dbReference type="SMART" id="SM00331">
    <property type="entry name" value="PP2C_SIG"/>
    <property type="match status" value="1"/>
</dbReference>
<evidence type="ECO:0000256" key="10">
    <source>
        <dbReference type="SAM" id="Phobius"/>
    </source>
</evidence>
<sequence length="776" mass="85448">MVLRSLASRLAVWVLSGATVVFVASGFLLFRMVGHRLLEQTHRESEALASQGSSLIQERMDKVTNTARVLAAIIGPRPGDAESLIRDAMAENADLAGLAAAFVPNTPAVKSAGQSPFVSRQYDGSLERRDLLKDPLPYWEAPWFKKGVACDRGCWQAPFLSQSRHRQLVSYSSVMQVDGKVIGVVNADVTLDWLQSVLLSMDVPAGTHVFVVDWEGMYLANDTPGLVGKKADSPLLGTLRANVTSDGWSSLHLQDQQGDVWVYSQPIRGTDWNLALVVPNELIYAQVQRAFLSVLVTGAFTLLLLALLTMMIIRRLLTPLGMLAEGAELVARGALDFALPKVHRSDEIGRLTRAFDKMRQELAAHLVELTRIAREQQRLSSELEIAQQIQTDLLPGPHYLDARCQNFELFAALKPARIVGGDLYSYFMLPGQRFCVIIGDVADKGIPAALFMARTITLAKAMSTRAQSPQHLLQLLNRELCKNNENCMFVTLLCGFLDAVSGNMAMASAGHDPPVRWGQNVPPQWLPLASGPALGLDEDALYPIHRVRMRPGDTLLMYTDGVTEATDAALIPYGGERIIARIGQYHEGGDGDPVKFLVDDIEHYSAEHGQSDDIALVALRWNHVGLEEGASMLELVFPAALHEVFDTLGRCEETLRVASVPHDLRTDVRLVLEELMVNMVQHGRSQEREDTIGLRLTVVEEAILVELNHDGEPFDPLQSGSPSLTGDIADKEEIGGLGIHLVRAMASELIYTYDEYGNHLQLRFACSYLPEHDHGL</sequence>
<dbReference type="PROSITE" id="PS50885">
    <property type="entry name" value="HAMP"/>
    <property type="match status" value="1"/>
</dbReference>
<comment type="caution">
    <text evidence="12">The sequence shown here is derived from an EMBL/GenBank/DDBJ whole genome shotgun (WGS) entry which is preliminary data.</text>
</comment>